<dbReference type="Pfam" id="PF03357">
    <property type="entry name" value="Snf7"/>
    <property type="match status" value="1"/>
</dbReference>
<dbReference type="PANTHER" id="PTHR10476">
    <property type="entry name" value="CHARGED MULTIVESICULAR BODY PROTEIN"/>
    <property type="match status" value="1"/>
</dbReference>
<feature type="region of interest" description="Disordered" evidence="1">
    <location>
        <begin position="7"/>
        <end position="27"/>
    </location>
</feature>
<organism evidence="2 3">
    <name type="scientific">Astrephomene gubernaculifera</name>
    <dbReference type="NCBI Taxonomy" id="47775"/>
    <lineage>
        <taxon>Eukaryota</taxon>
        <taxon>Viridiplantae</taxon>
        <taxon>Chlorophyta</taxon>
        <taxon>core chlorophytes</taxon>
        <taxon>Chlorophyceae</taxon>
        <taxon>CS clade</taxon>
        <taxon>Chlamydomonadales</taxon>
        <taxon>Astrephomenaceae</taxon>
        <taxon>Astrephomene</taxon>
    </lineage>
</organism>
<evidence type="ECO:0000256" key="1">
    <source>
        <dbReference type="SAM" id="MobiDB-lite"/>
    </source>
</evidence>
<gene>
    <name evidence="2" type="ORF">Agub_g12103</name>
</gene>
<dbReference type="GO" id="GO:0007034">
    <property type="term" value="P:vacuolar transport"/>
    <property type="evidence" value="ECO:0007669"/>
    <property type="project" value="InterPro"/>
</dbReference>
<reference evidence="2 3" key="1">
    <citation type="journal article" date="2021" name="Sci. Rep.">
        <title>Genome sequencing of the multicellular alga Astrephomene provides insights into convergent evolution of germ-soma differentiation.</title>
        <authorList>
            <person name="Yamashita S."/>
            <person name="Yamamoto K."/>
            <person name="Matsuzaki R."/>
            <person name="Suzuki S."/>
            <person name="Yamaguchi H."/>
            <person name="Hirooka S."/>
            <person name="Minakuchi Y."/>
            <person name="Miyagishima S."/>
            <person name="Kawachi M."/>
            <person name="Toyoda A."/>
            <person name="Nozaki H."/>
        </authorList>
    </citation>
    <scope>NUCLEOTIDE SEQUENCE [LARGE SCALE GENOMIC DNA]</scope>
    <source>
        <strain evidence="2 3">NIES-4017</strain>
    </source>
</reference>
<dbReference type="Proteomes" id="UP001054857">
    <property type="component" value="Unassembled WGS sequence"/>
</dbReference>
<evidence type="ECO:0000313" key="2">
    <source>
        <dbReference type="EMBL" id="GFR49965.1"/>
    </source>
</evidence>
<sequence length="216" mass="23028">MLKIFKKPDVKEQVRESQRELRKGTRDVDREVLALRREEERLIRDIKAAARAGNTPATRVLAKSLVRLRGQIAQLQGSAAHLRGVGMQMTTAAATTTVARAVGTATKTMTAMQAALDPARVGANMAAFSRETQRLDMASELIGEAVEGALGGEGEEEESAELVGQVLDEIGVDLAAGMKSAPRQRQAARAPAAPAAAEEEGDMDDDLVARLANLKS</sequence>
<dbReference type="EMBL" id="BMAR01000034">
    <property type="protein sequence ID" value="GFR49965.1"/>
    <property type="molecule type" value="Genomic_DNA"/>
</dbReference>
<dbReference type="Gene3D" id="6.10.140.1230">
    <property type="match status" value="1"/>
</dbReference>
<dbReference type="InterPro" id="IPR005024">
    <property type="entry name" value="Snf7_fam"/>
</dbReference>
<evidence type="ECO:0000313" key="3">
    <source>
        <dbReference type="Proteomes" id="UP001054857"/>
    </source>
</evidence>
<protein>
    <submittedName>
        <fullName evidence="2">Uncharacterized protein</fullName>
    </submittedName>
</protein>
<comment type="caution">
    <text evidence="2">The sequence shown here is derived from an EMBL/GenBank/DDBJ whole genome shotgun (WGS) entry which is preliminary data.</text>
</comment>
<feature type="compositionally biased region" description="Low complexity" evidence="1">
    <location>
        <begin position="181"/>
        <end position="196"/>
    </location>
</feature>
<dbReference type="AlphaFoldDB" id="A0AAD3DXR2"/>
<keyword evidence="3" id="KW-1185">Reference proteome</keyword>
<feature type="region of interest" description="Disordered" evidence="1">
    <location>
        <begin position="178"/>
        <end position="205"/>
    </location>
</feature>
<proteinExistence type="predicted"/>
<accession>A0AAD3DXR2</accession>
<name>A0AAD3DXR2_9CHLO</name>